<dbReference type="Pfam" id="PF15416">
    <property type="entry name" value="DUF4623"/>
    <property type="match status" value="1"/>
</dbReference>
<dbReference type="Proteomes" id="UP000308196">
    <property type="component" value="Chromosome"/>
</dbReference>
<gene>
    <name evidence="1" type="ORF">NCTC11429_01908</name>
</gene>
<dbReference type="InterPro" id="IPR027863">
    <property type="entry name" value="DUF4623"/>
</dbReference>
<evidence type="ECO:0008006" key="3">
    <source>
        <dbReference type="Google" id="ProtNLM"/>
    </source>
</evidence>
<dbReference type="EMBL" id="LR590484">
    <property type="protein sequence ID" value="VTR37640.1"/>
    <property type="molecule type" value="Genomic_DNA"/>
</dbReference>
<dbReference type="KEGG" id="stha:NCTC11429_01908"/>
<organism evidence="1 2">
    <name type="scientific">Sphingobacterium thalpophilum</name>
    <dbReference type="NCBI Taxonomy" id="259"/>
    <lineage>
        <taxon>Bacteria</taxon>
        <taxon>Pseudomonadati</taxon>
        <taxon>Bacteroidota</taxon>
        <taxon>Sphingobacteriia</taxon>
        <taxon>Sphingobacteriales</taxon>
        <taxon>Sphingobacteriaceae</taxon>
        <taxon>Sphingobacterium</taxon>
    </lineage>
</organism>
<protein>
    <recommendedName>
        <fullName evidence="3">DUF4623 domain-containing protein</fullName>
    </recommendedName>
</protein>
<accession>A0A4U9UUN3</accession>
<reference evidence="1 2" key="1">
    <citation type="submission" date="2019-05" db="EMBL/GenBank/DDBJ databases">
        <authorList>
            <consortium name="Pathogen Informatics"/>
        </authorList>
    </citation>
    <scope>NUCLEOTIDE SEQUENCE [LARGE SCALE GENOMIC DNA]</scope>
    <source>
        <strain evidence="1 2">NCTC11429</strain>
    </source>
</reference>
<dbReference type="AlphaFoldDB" id="A0A4U9UUN3"/>
<evidence type="ECO:0000313" key="2">
    <source>
        <dbReference type="Proteomes" id="UP000308196"/>
    </source>
</evidence>
<evidence type="ECO:0000313" key="1">
    <source>
        <dbReference type="EMBL" id="VTR37640.1"/>
    </source>
</evidence>
<sequence length="467" mass="50503">MVLGLICAFLLTSFFSCKDELPEAADSSSKFVVLKSIKIVNAGESGSDVVQGTVNEDTKEVNFPRLSVQTDFQNLRFEAEMSDGAKLDKDAYSVVFGEGDTEKTIIIKVQNPPRYREYMVRLRLNVPVFGADFSKAKKYDNTTNDLGNPLYPVFKSGVTRGTGFDGKHVLIVTRDAMGSHLLKVSDIEKGDVTKPIILNMAGVTGGTFTVNMGGLAHGHVYIANLSGGQTSPLKIYHWSDPAGTPQVFEFNIAAIPGAGVRHGDNFSLNLDEKGDGYMFFADNAATKVLRLKVANFNTVTDPHVFNIPITGAGSWTSYNRIQNSNEYIFTGHDAPVALVSDGGALTYAMGRLAIPVRSSDARVIYFNGERYLIVTTAARSGSEPTNFAVYNISKGTSVADALRNLNDLAPAPIFEYSLMGPVNTSPASQTGYFVKKDADGKDESLLLFSAASDAGFVVFEVPKKQLD</sequence>
<dbReference type="Gene3D" id="2.60.40.2340">
    <property type="match status" value="1"/>
</dbReference>
<name>A0A4U9UUN3_9SPHI</name>
<proteinExistence type="predicted"/>
<dbReference type="STRING" id="1123265.GCA_000686625_00777"/>